<gene>
    <name evidence="1" type="ORF">KSK55_05240</name>
</gene>
<dbReference type="EMBL" id="CP077107">
    <property type="protein sequence ID" value="QXO95795.1"/>
    <property type="molecule type" value="Genomic_DNA"/>
</dbReference>
<evidence type="ECO:0000313" key="1">
    <source>
        <dbReference type="EMBL" id="QXO95795.1"/>
    </source>
</evidence>
<dbReference type="Pfam" id="PF06690">
    <property type="entry name" value="HcgC"/>
    <property type="match status" value="1"/>
</dbReference>
<dbReference type="OrthoDB" id="114526at2157"/>
<proteinExistence type="predicted"/>
<name>A0A8F5VQB0_METHU</name>
<evidence type="ECO:0000313" key="2">
    <source>
        <dbReference type="Proteomes" id="UP000694228"/>
    </source>
</evidence>
<sequence>MLPPYDTETGITETVTTVFSQYSFLNIIELICEKKIQGVLSWLDEKNLDPAHCLIIGSYLTGIRLANYLIHSTQVTVLDIYPHLSGFFHPDIRFVTDIKEIIKDEFDVIINTTGLGGITSQELALFHPPKAFIIEDPSSDGSDQYTRNISNLLSQMSIYPSSMCGIIKTDGLMTKTSGTMTLTLEVVKKSMKEVESKEGVLYSSSTLDFFERILFKDKNPDLFLEVLSKPALVASSLKNLDINYVIENVLSCINSRLLDRMC</sequence>
<accession>A0A8F5VQB0</accession>
<dbReference type="Proteomes" id="UP000694228">
    <property type="component" value="Chromosome"/>
</dbReference>
<dbReference type="InterPro" id="IPR009573">
    <property type="entry name" value="HcgC"/>
</dbReference>
<dbReference type="AlphaFoldDB" id="A0A8F5VQB0"/>
<organism evidence="1 2">
    <name type="scientific">Methanospirillum hungatei</name>
    <dbReference type="NCBI Taxonomy" id="2203"/>
    <lineage>
        <taxon>Archaea</taxon>
        <taxon>Methanobacteriati</taxon>
        <taxon>Methanobacteriota</taxon>
        <taxon>Stenosarchaea group</taxon>
        <taxon>Methanomicrobia</taxon>
        <taxon>Methanomicrobiales</taxon>
        <taxon>Methanospirillaceae</taxon>
        <taxon>Methanospirillum</taxon>
    </lineage>
</organism>
<reference evidence="1 2" key="1">
    <citation type="submission" date="2021-06" db="EMBL/GenBank/DDBJ databases">
        <title>Complete genome sequence of the secondary alcohol utilizing methanogen Methanospirillum hungatei strain GP1.</title>
        <authorList>
            <person name="Day L.A."/>
            <person name="Costa K.C."/>
        </authorList>
    </citation>
    <scope>NUCLEOTIDE SEQUENCE [LARGE SCALE GENOMIC DNA]</scope>
    <source>
        <strain evidence="1 2">GP1</strain>
    </source>
</reference>
<protein>
    <submittedName>
        <fullName evidence="1">DUF1188 domain-containing protein</fullName>
    </submittedName>
</protein>